<evidence type="ECO:0000313" key="2">
    <source>
        <dbReference type="Proteomes" id="UP001153678"/>
    </source>
</evidence>
<gene>
    <name evidence="1" type="ORF">FWILDA_LOCUS13666</name>
</gene>
<evidence type="ECO:0000313" key="1">
    <source>
        <dbReference type="EMBL" id="CAI2188611.1"/>
    </source>
</evidence>
<reference evidence="1" key="1">
    <citation type="submission" date="2022-08" db="EMBL/GenBank/DDBJ databases">
        <authorList>
            <person name="Kallberg Y."/>
            <person name="Tangrot J."/>
            <person name="Rosling A."/>
        </authorList>
    </citation>
    <scope>NUCLEOTIDE SEQUENCE</scope>
    <source>
        <strain evidence="1">Wild A</strain>
    </source>
</reference>
<name>A0A9W4T121_9GLOM</name>
<organism evidence="1 2">
    <name type="scientific">Funneliformis geosporum</name>
    <dbReference type="NCBI Taxonomy" id="1117311"/>
    <lineage>
        <taxon>Eukaryota</taxon>
        <taxon>Fungi</taxon>
        <taxon>Fungi incertae sedis</taxon>
        <taxon>Mucoromycota</taxon>
        <taxon>Glomeromycotina</taxon>
        <taxon>Glomeromycetes</taxon>
        <taxon>Glomerales</taxon>
        <taxon>Glomeraceae</taxon>
        <taxon>Funneliformis</taxon>
    </lineage>
</organism>
<comment type="caution">
    <text evidence="1">The sequence shown here is derived from an EMBL/GenBank/DDBJ whole genome shotgun (WGS) entry which is preliminary data.</text>
</comment>
<dbReference type="EMBL" id="CAMKVN010005299">
    <property type="protein sequence ID" value="CAI2188611.1"/>
    <property type="molecule type" value="Genomic_DNA"/>
</dbReference>
<accession>A0A9W4T121</accession>
<proteinExistence type="predicted"/>
<keyword evidence="2" id="KW-1185">Reference proteome</keyword>
<sequence>VNILGMEYLKASGSNLSIAITNDYKNISLYFDYDKNEIISQLESIIQVDPDILSKVSGLVLLVTIV</sequence>
<dbReference type="AlphaFoldDB" id="A0A9W4T121"/>
<dbReference type="Proteomes" id="UP001153678">
    <property type="component" value="Unassembled WGS sequence"/>
</dbReference>
<feature type="non-terminal residue" evidence="1">
    <location>
        <position position="1"/>
    </location>
</feature>
<protein>
    <submittedName>
        <fullName evidence="1">6564_t:CDS:1</fullName>
    </submittedName>
</protein>